<dbReference type="Pfam" id="PF01029">
    <property type="entry name" value="NusB"/>
    <property type="match status" value="1"/>
</dbReference>
<dbReference type="CDD" id="cd02440">
    <property type="entry name" value="AdoMet_MTases"/>
    <property type="match status" value="1"/>
</dbReference>
<comment type="subcellular location">
    <subcellularLocation>
        <location evidence="2">Cytoplasm</location>
    </subcellularLocation>
</comment>
<comment type="similarity">
    <text evidence="13">Belongs to the class I-like SAM-binding methyltransferase superfamily. RsmB/NOP family.</text>
</comment>
<evidence type="ECO:0000256" key="4">
    <source>
        <dbReference type="ARBA" id="ARBA00022490"/>
    </source>
</evidence>
<evidence type="ECO:0000256" key="13">
    <source>
        <dbReference type="PROSITE-ProRule" id="PRU01023"/>
    </source>
</evidence>
<dbReference type="SUPFAM" id="SSF53335">
    <property type="entry name" value="S-adenosyl-L-methionine-dependent methyltransferases"/>
    <property type="match status" value="1"/>
</dbReference>
<evidence type="ECO:0000256" key="12">
    <source>
        <dbReference type="ARBA" id="ARBA00047283"/>
    </source>
</evidence>
<comment type="caution">
    <text evidence="15">The sequence shown here is derived from an EMBL/GenBank/DDBJ whole genome shotgun (WGS) entry which is preliminary data.</text>
</comment>
<organism evidence="15 16">
    <name type="scientific">Sinobacterium norvegicum</name>
    <dbReference type="NCBI Taxonomy" id="1641715"/>
    <lineage>
        <taxon>Bacteria</taxon>
        <taxon>Pseudomonadati</taxon>
        <taxon>Pseudomonadota</taxon>
        <taxon>Gammaproteobacteria</taxon>
        <taxon>Cellvibrionales</taxon>
        <taxon>Spongiibacteraceae</taxon>
        <taxon>Sinobacterium</taxon>
    </lineage>
</organism>
<evidence type="ECO:0000256" key="5">
    <source>
        <dbReference type="ARBA" id="ARBA00022552"/>
    </source>
</evidence>
<keyword evidence="4" id="KW-0963">Cytoplasm</keyword>
<evidence type="ECO:0000256" key="3">
    <source>
        <dbReference type="ARBA" id="ARBA00012140"/>
    </source>
</evidence>
<dbReference type="Pfam" id="PF22458">
    <property type="entry name" value="RsmF-B_ferredox"/>
    <property type="match status" value="1"/>
</dbReference>
<gene>
    <name evidence="15" type="primary">rsmB</name>
    <name evidence="15" type="ORF">SIN8267_03146</name>
</gene>
<dbReference type="Gene3D" id="3.40.50.150">
    <property type="entry name" value="Vaccinia Virus protein VP39"/>
    <property type="match status" value="1"/>
</dbReference>
<dbReference type="InterPro" id="IPR049560">
    <property type="entry name" value="MeTrfase_RsmB-F_NOP2_cat"/>
</dbReference>
<keyword evidence="7 13" id="KW-0808">Transferase</keyword>
<feature type="domain" description="SAM-dependent MTase RsmB/NOP-type" evidence="14">
    <location>
        <begin position="168"/>
        <end position="437"/>
    </location>
</feature>
<dbReference type="InterPro" id="IPR035926">
    <property type="entry name" value="NusB-like_sf"/>
</dbReference>
<evidence type="ECO:0000256" key="7">
    <source>
        <dbReference type="ARBA" id="ARBA00022679"/>
    </source>
</evidence>
<keyword evidence="9 13" id="KW-0694">RNA-binding</keyword>
<dbReference type="Proteomes" id="UP000838100">
    <property type="component" value="Unassembled WGS sequence"/>
</dbReference>
<feature type="binding site" evidence="13">
    <location>
        <position position="281"/>
    </location>
    <ligand>
        <name>S-adenosyl-L-methionine</name>
        <dbReference type="ChEBI" id="CHEBI:59789"/>
    </ligand>
</feature>
<dbReference type="GO" id="GO:0008168">
    <property type="term" value="F:methyltransferase activity"/>
    <property type="evidence" value="ECO:0007669"/>
    <property type="project" value="UniProtKB-KW"/>
</dbReference>
<evidence type="ECO:0000256" key="8">
    <source>
        <dbReference type="ARBA" id="ARBA00022691"/>
    </source>
</evidence>
<comment type="function">
    <text evidence="1">Specifically methylates the cytosine at position 967 (m5C967) of 16S rRNA.</text>
</comment>
<feature type="binding site" evidence="13">
    <location>
        <position position="307"/>
    </location>
    <ligand>
        <name>S-adenosyl-L-methionine</name>
        <dbReference type="ChEBI" id="CHEBI:59789"/>
    </ligand>
</feature>
<dbReference type="InterPro" id="IPR006027">
    <property type="entry name" value="NusB_RsmB_TIM44"/>
</dbReference>
<keyword evidence="6 13" id="KW-0489">Methyltransferase</keyword>
<evidence type="ECO:0000256" key="2">
    <source>
        <dbReference type="ARBA" id="ARBA00004496"/>
    </source>
</evidence>
<dbReference type="InterPro" id="IPR054728">
    <property type="entry name" value="RsmB-like_ferredoxin"/>
</dbReference>
<feature type="binding site" evidence="13">
    <location>
        <begin position="258"/>
        <end position="264"/>
    </location>
    <ligand>
        <name>S-adenosyl-L-methionine</name>
        <dbReference type="ChEBI" id="CHEBI:59789"/>
    </ligand>
</feature>
<evidence type="ECO:0000256" key="11">
    <source>
        <dbReference type="ARBA" id="ARBA00031088"/>
    </source>
</evidence>
<accession>A0ABM9AJR4</accession>
<comment type="catalytic activity">
    <reaction evidence="12">
        <text>cytidine(967) in 16S rRNA + S-adenosyl-L-methionine = 5-methylcytidine(967) in 16S rRNA + S-adenosyl-L-homocysteine + H(+)</text>
        <dbReference type="Rhea" id="RHEA:42748"/>
        <dbReference type="Rhea" id="RHEA-COMP:10219"/>
        <dbReference type="Rhea" id="RHEA-COMP:10220"/>
        <dbReference type="ChEBI" id="CHEBI:15378"/>
        <dbReference type="ChEBI" id="CHEBI:57856"/>
        <dbReference type="ChEBI" id="CHEBI:59789"/>
        <dbReference type="ChEBI" id="CHEBI:74483"/>
        <dbReference type="ChEBI" id="CHEBI:82748"/>
        <dbReference type="EC" id="2.1.1.176"/>
    </reaction>
</comment>
<dbReference type="Gene3D" id="3.30.70.1170">
    <property type="entry name" value="Sun protein, domain 3"/>
    <property type="match status" value="1"/>
</dbReference>
<dbReference type="PANTHER" id="PTHR22807:SF61">
    <property type="entry name" value="NOL1_NOP2_SUN FAMILY PROTEIN _ ANTITERMINATION NUSB DOMAIN-CONTAINING PROTEIN"/>
    <property type="match status" value="1"/>
</dbReference>
<evidence type="ECO:0000313" key="15">
    <source>
        <dbReference type="EMBL" id="CAH0993007.1"/>
    </source>
</evidence>
<evidence type="ECO:0000259" key="14">
    <source>
        <dbReference type="PROSITE" id="PS51686"/>
    </source>
</evidence>
<evidence type="ECO:0000256" key="6">
    <source>
        <dbReference type="ARBA" id="ARBA00022603"/>
    </source>
</evidence>
<sequence>MTNATPIKAKNTRAQAARLIAQLMINQSSLANLIPKYLPTIDPQDSGLFKELCFGSMRYFPRLAGIANQLIKKPLKEKDNDIYALLILGLYQLSYTRVPDHAALATTVDASVALRKNWAKSFINGVLRQYQRHADTLIDNLSEAERFSHPDWFLGMVKKRWPDYIDQIIVANNVQPPMTLRVNGLKTNRDDYLALLAEQGIDAKACQYSVDGINLSHAKAVEELPHFSQGWASVQDESAQLAAGLIGIKDGERVLDACCAPGGKTCHLLEQGTTATVHGLELVEGKLERVEQNLQRLGLQATLFAGDASEPEHWFDGQQYDKILLDAPCSATGVIRRNPDVKVMRQPEDIATLAELQLKILTALWPLLKPGGRLVYATCSIMPQENSLLLKRFAELTGDCQHRPIAAAWGIEQTFGRQLLTGLQDGDGFFYACIEKATGGQ</sequence>
<proteinExistence type="inferred from homology"/>
<keyword evidence="8 13" id="KW-0949">S-adenosyl-L-methionine</keyword>
<dbReference type="SUPFAM" id="SSF48013">
    <property type="entry name" value="NusB-like"/>
    <property type="match status" value="1"/>
</dbReference>
<dbReference type="Pfam" id="PF01189">
    <property type="entry name" value="Methyltr_RsmB-F"/>
    <property type="match status" value="1"/>
</dbReference>
<dbReference type="PANTHER" id="PTHR22807">
    <property type="entry name" value="NOP2 YEAST -RELATED NOL1/NOP2/FMU SUN DOMAIN-CONTAINING"/>
    <property type="match status" value="1"/>
</dbReference>
<dbReference type="PROSITE" id="PS51686">
    <property type="entry name" value="SAM_MT_RSMB_NOP"/>
    <property type="match status" value="1"/>
</dbReference>
<reference evidence="15" key="1">
    <citation type="submission" date="2021-12" db="EMBL/GenBank/DDBJ databases">
        <authorList>
            <person name="Rodrigo-Torres L."/>
            <person name="Arahal R. D."/>
            <person name="Lucena T."/>
        </authorList>
    </citation>
    <scope>NUCLEOTIDE SEQUENCE</scope>
    <source>
        <strain evidence="15">CECT 8267</strain>
    </source>
</reference>
<evidence type="ECO:0000256" key="9">
    <source>
        <dbReference type="ARBA" id="ARBA00022884"/>
    </source>
</evidence>
<dbReference type="InterPro" id="IPR001678">
    <property type="entry name" value="MeTrfase_RsmB-F_NOP2_dom"/>
</dbReference>
<dbReference type="NCBIfam" id="NF008149">
    <property type="entry name" value="PRK10901.1"/>
    <property type="match status" value="1"/>
</dbReference>
<dbReference type="RefSeq" id="WP_237445690.1">
    <property type="nucleotide sequence ID" value="NZ_CAKLPX010000004.1"/>
</dbReference>
<keyword evidence="5" id="KW-0698">rRNA processing</keyword>
<feature type="active site" description="Nucleophile" evidence="13">
    <location>
        <position position="379"/>
    </location>
</feature>
<evidence type="ECO:0000256" key="1">
    <source>
        <dbReference type="ARBA" id="ARBA00002724"/>
    </source>
</evidence>
<dbReference type="EMBL" id="CAKLPX010000004">
    <property type="protein sequence ID" value="CAH0993007.1"/>
    <property type="molecule type" value="Genomic_DNA"/>
</dbReference>
<evidence type="ECO:0000256" key="10">
    <source>
        <dbReference type="ARBA" id="ARBA00030399"/>
    </source>
</evidence>
<dbReference type="InterPro" id="IPR029063">
    <property type="entry name" value="SAM-dependent_MTases_sf"/>
</dbReference>
<keyword evidence="16" id="KW-1185">Reference proteome</keyword>
<protein>
    <recommendedName>
        <fullName evidence="3">16S rRNA (cytosine(967)-C(5))-methyltransferase</fullName>
        <ecNumber evidence="3">2.1.1.176</ecNumber>
    </recommendedName>
    <alternativeName>
        <fullName evidence="10">16S rRNA m5C967 methyltransferase</fullName>
    </alternativeName>
    <alternativeName>
        <fullName evidence="11">rRNA (cytosine-C(5)-)-methyltransferase RsmB</fullName>
    </alternativeName>
</protein>
<dbReference type="Gene3D" id="1.10.940.10">
    <property type="entry name" value="NusB-like"/>
    <property type="match status" value="1"/>
</dbReference>
<feature type="binding site" evidence="13">
    <location>
        <position position="326"/>
    </location>
    <ligand>
        <name>S-adenosyl-L-methionine</name>
        <dbReference type="ChEBI" id="CHEBI:59789"/>
    </ligand>
</feature>
<dbReference type="InterPro" id="IPR004573">
    <property type="entry name" value="rRNA_ssu_MeTfrase_B"/>
</dbReference>
<dbReference type="NCBIfam" id="TIGR00563">
    <property type="entry name" value="rsmB"/>
    <property type="match status" value="1"/>
</dbReference>
<dbReference type="EC" id="2.1.1.176" evidence="3"/>
<name>A0ABM9AJR4_9GAMM</name>
<dbReference type="PRINTS" id="PR02008">
    <property type="entry name" value="RCMTFAMILY"/>
</dbReference>
<dbReference type="GO" id="GO:0032259">
    <property type="term" value="P:methylation"/>
    <property type="evidence" value="ECO:0007669"/>
    <property type="project" value="UniProtKB-KW"/>
</dbReference>
<evidence type="ECO:0000313" key="16">
    <source>
        <dbReference type="Proteomes" id="UP000838100"/>
    </source>
</evidence>
<dbReference type="InterPro" id="IPR023267">
    <property type="entry name" value="RCMT"/>
</dbReference>